<dbReference type="EMBL" id="CAKXYY010000007">
    <property type="protein sequence ID" value="CAH2352593.1"/>
    <property type="molecule type" value="Genomic_DNA"/>
</dbReference>
<feature type="region of interest" description="Disordered" evidence="5">
    <location>
        <begin position="280"/>
        <end position="304"/>
    </location>
</feature>
<dbReference type="Pfam" id="PF20654">
    <property type="entry name" value="Sec3_C-term"/>
    <property type="match status" value="1"/>
</dbReference>
<feature type="compositionally biased region" description="Acidic residues" evidence="5">
    <location>
        <begin position="530"/>
        <end position="539"/>
    </location>
</feature>
<proteinExistence type="inferred from homology"/>
<feature type="compositionally biased region" description="Low complexity" evidence="5">
    <location>
        <begin position="25"/>
        <end position="41"/>
    </location>
</feature>
<feature type="region of interest" description="Disordered" evidence="5">
    <location>
        <begin position="932"/>
        <end position="957"/>
    </location>
</feature>
<dbReference type="Gene3D" id="2.30.29.90">
    <property type="match status" value="1"/>
</dbReference>
<name>A0A9P0QPZ4_9ASCO</name>
<dbReference type="GO" id="GO:0005546">
    <property type="term" value="F:phosphatidylinositol-4,5-bisphosphate binding"/>
    <property type="evidence" value="ECO:0007669"/>
    <property type="project" value="TreeGrafter"/>
</dbReference>
<feature type="region of interest" description="Disordered" evidence="5">
    <location>
        <begin position="1"/>
        <end position="117"/>
    </location>
</feature>
<keyword evidence="4" id="KW-0175">Coiled coil</keyword>
<evidence type="ECO:0000313" key="8">
    <source>
        <dbReference type="Proteomes" id="UP000837801"/>
    </source>
</evidence>
<protein>
    <recommendedName>
        <fullName evidence="6">Exocyst complex component Sec3 PIP2-binding N-terminal domain-containing protein</fullName>
    </recommendedName>
</protein>
<feature type="region of interest" description="Disordered" evidence="5">
    <location>
        <begin position="371"/>
        <end position="451"/>
    </location>
</feature>
<feature type="region of interest" description="Disordered" evidence="5">
    <location>
        <begin position="480"/>
        <end position="539"/>
    </location>
</feature>
<accession>A0A9P0QPZ4</accession>
<dbReference type="GO" id="GO:0006893">
    <property type="term" value="P:Golgi to plasma membrane transport"/>
    <property type="evidence" value="ECO:0007669"/>
    <property type="project" value="TreeGrafter"/>
</dbReference>
<dbReference type="InterPro" id="IPR028258">
    <property type="entry name" value="Sec3-PIP2_bind"/>
</dbReference>
<evidence type="ECO:0000256" key="3">
    <source>
        <dbReference type="ARBA" id="ARBA00022483"/>
    </source>
</evidence>
<dbReference type="GO" id="GO:0005886">
    <property type="term" value="C:plasma membrane"/>
    <property type="evidence" value="ECO:0007669"/>
    <property type="project" value="TreeGrafter"/>
</dbReference>
<dbReference type="InterPro" id="IPR048628">
    <property type="entry name" value="Sec3_C"/>
</dbReference>
<evidence type="ECO:0000256" key="1">
    <source>
        <dbReference type="ARBA" id="ARBA00006518"/>
    </source>
</evidence>
<feature type="compositionally biased region" description="Low complexity" evidence="5">
    <location>
        <begin position="88"/>
        <end position="106"/>
    </location>
</feature>
<evidence type="ECO:0000256" key="5">
    <source>
        <dbReference type="SAM" id="MobiDB-lite"/>
    </source>
</evidence>
<evidence type="ECO:0000256" key="4">
    <source>
        <dbReference type="ARBA" id="ARBA00023054"/>
    </source>
</evidence>
<dbReference type="GO" id="GO:0000145">
    <property type="term" value="C:exocyst"/>
    <property type="evidence" value="ECO:0007669"/>
    <property type="project" value="InterPro"/>
</dbReference>
<evidence type="ECO:0000256" key="2">
    <source>
        <dbReference type="ARBA" id="ARBA00022448"/>
    </source>
</evidence>
<dbReference type="OrthoDB" id="27109at2759"/>
<feature type="domain" description="Exocyst complex component Sec3 PIP2-binding N-terminal" evidence="6">
    <location>
        <begin position="176"/>
        <end position="262"/>
    </location>
</feature>
<dbReference type="PANTHER" id="PTHR16092:SF14">
    <property type="entry name" value="EXOCYST COMPLEX COMPONENT 1 ISOFORM X1"/>
    <property type="match status" value="1"/>
</dbReference>
<comment type="caution">
    <text evidence="7">The sequence shown here is derived from an EMBL/GenBank/DDBJ whole genome shotgun (WGS) entry which is preliminary data.</text>
</comment>
<feature type="compositionally biased region" description="Polar residues" evidence="5">
    <location>
        <begin position="394"/>
        <end position="426"/>
    </location>
</feature>
<dbReference type="InterPro" id="IPR019160">
    <property type="entry name" value="Sec3_CC"/>
</dbReference>
<gene>
    <name evidence="7" type="ORF">CLIB1423_07S03070</name>
</gene>
<evidence type="ECO:0000313" key="7">
    <source>
        <dbReference type="EMBL" id="CAH2352593.1"/>
    </source>
</evidence>
<comment type="similarity">
    <text evidence="1">Belongs to the SEC3 family.</text>
</comment>
<feature type="compositionally biased region" description="Polar residues" evidence="5">
    <location>
        <begin position="936"/>
        <end position="956"/>
    </location>
</feature>
<keyword evidence="8" id="KW-1185">Reference proteome</keyword>
<dbReference type="Proteomes" id="UP000837801">
    <property type="component" value="Unassembled WGS sequence"/>
</dbReference>
<dbReference type="PANTHER" id="PTHR16092">
    <property type="entry name" value="SEC3/SYNTAXIN-RELATED"/>
    <property type="match status" value="1"/>
</dbReference>
<dbReference type="GO" id="GO:0006887">
    <property type="term" value="P:exocytosis"/>
    <property type="evidence" value="ECO:0007669"/>
    <property type="project" value="UniProtKB-KW"/>
</dbReference>
<evidence type="ECO:0000259" key="6">
    <source>
        <dbReference type="SMART" id="SM01313"/>
    </source>
</evidence>
<organism evidence="7 8">
    <name type="scientific">[Candida] railenensis</name>
    <dbReference type="NCBI Taxonomy" id="45579"/>
    <lineage>
        <taxon>Eukaryota</taxon>
        <taxon>Fungi</taxon>
        <taxon>Dikarya</taxon>
        <taxon>Ascomycota</taxon>
        <taxon>Saccharomycotina</taxon>
        <taxon>Pichiomycetes</taxon>
        <taxon>Debaryomycetaceae</taxon>
        <taxon>Kurtzmaniella</taxon>
    </lineage>
</organism>
<keyword evidence="2" id="KW-0813">Transport</keyword>
<keyword evidence="3" id="KW-0268">Exocytosis</keyword>
<feature type="compositionally biased region" description="Acidic residues" evidence="5">
    <location>
        <begin position="483"/>
        <end position="497"/>
    </location>
</feature>
<sequence>MSYPRRNQAIPRDYPGQKQYGGQGQAPSAAGSGPSGQYGYATQSGVPLTGMYGNRGAPGSEQYGSAPYASRGGDRYNKPPVNGVPPSHQYQQQHQQQAQAQAQAQYNSSSGSGGDSTAIRKQEYDKLIHDCYSKFSIDANGRKILDMSYQTHINIKEYSSFPSQPPPEELDESQVGSVKDRILVVCAKSSGRVLLQKGKFNEVKGSYQIGRTWDMDELKRISRVGNSGLVLTLNKDYYWNIDEGVERIWKFTRVLAISYGNFVGKYPEIRGWTIQDLKLPPQPPGAAKVNPTGRGGDSPQTNDIVLNEPIAHPQLLKSKSLKRKNMPNPVLPPEPVSLQLQQQAQKQYKDIDFTANGKLPMKPMMPMQVDRAGSSTNVDQYQETKRHSHPYTAISGSPNPNYAADTSQESSSFVFTSEKSNAQHQDGGSPMGDNRFRKQSVPQVESTESLEHHMDYVHRDSFEKPIHRFSLTKTKAVDSPDFGIEEVDDDEYSDDQDQEKPLFARSNTSDSRKGNGFGINQKKISSSPEVLEESSNIEDLDTVSESIQEIESFMESQMDVKKGTRGGPRSIFSSNSDIPHNNNLNVVDNESVFTSDYTNDSNLGLNIIKNDSADVSVSLEKDPEIEELLEEVNWNISDDSDALIKKLTKELNRVKFNNVNEVISLDFSNNAVSSDLITSLNEIENLSHIFKKTEVKFQYLSPEVNAIENNSQGLQVKSVNKKLLYNDLKEILTNVNIDGADLQAIESFTAFDRLNKVESIEMKLSNLFSALGAMRSNNNDSSNSEGLSSMKALKQYRATYEQVTESFTYHFGSFIRGEFTNLIKMLSRDLERISPHTLTRELNNVLFYSGFMFFVKDVAKDDYLELNGFFNQHMSDLLERILTQKLIHLKQSNPISATGSISDLQSATNVSMKNSRSSRSLRLSTKTKFRLRGSETPESSTANVNSPSSPHASTSFAEKINESQDSKSIIELITYSKELISIIQYFVGSMFHYDTNIINFNDFLKAHSYSERRKLLDSPSFDLTKSYSNEIIANLNAIFGGYINLLMKRLVPQDSHIPLILSYLEVLLEENKTTNQEFLVFNFLRRSSEKFKSTWTKLIKNKVDSLNHSIIVAKCGILPAIKSFNQLILITESSLDNSNVGNGSSTLIRGMLDQSYQDLTEASIHLFLRDDPLLKNSEFDEKEKQHRNVSILQNIFYLTEQLSVFNNTSDGLRKSKSSFESVFKKVEEAYFKRLLHKNVGKLVEFVDNYEALSKMGGQKKYNKKVVKSLLSSYTHKDISLKAHEIFKKLEKHFITGGDMFEKDLLDRLWKDMEAQVTDYFERLGKIVRSNFDREIEYNISKNEIHSIFSQIH</sequence>
<dbReference type="Pfam" id="PF15277">
    <property type="entry name" value="Sec3-PIP2_bind"/>
    <property type="match status" value="1"/>
</dbReference>
<reference evidence="7" key="1">
    <citation type="submission" date="2022-03" db="EMBL/GenBank/DDBJ databases">
        <authorList>
            <person name="Legras J.-L."/>
            <person name="Devillers H."/>
            <person name="Grondin C."/>
        </authorList>
    </citation>
    <scope>NUCLEOTIDE SEQUENCE</scope>
    <source>
        <strain evidence="7">CLIB 1423</strain>
    </source>
</reference>
<dbReference type="Pfam" id="PF09763">
    <property type="entry name" value="Sec3_CC"/>
    <property type="match status" value="1"/>
</dbReference>
<dbReference type="SMART" id="SM01313">
    <property type="entry name" value="Sec3-PIP2_bind"/>
    <property type="match status" value="1"/>
</dbReference>